<evidence type="ECO:0000256" key="3">
    <source>
        <dbReference type="ARBA" id="ARBA00022679"/>
    </source>
</evidence>
<evidence type="ECO:0000313" key="10">
    <source>
        <dbReference type="Proteomes" id="UP000809789"/>
    </source>
</evidence>
<evidence type="ECO:0000313" key="9">
    <source>
        <dbReference type="EMBL" id="KAG8631206.1"/>
    </source>
</evidence>
<dbReference type="AlphaFoldDB" id="A0A8K0LB82"/>
<organism evidence="9 10">
    <name type="scientific">Elsinoe batatas</name>
    <dbReference type="NCBI Taxonomy" id="2601811"/>
    <lineage>
        <taxon>Eukaryota</taxon>
        <taxon>Fungi</taxon>
        <taxon>Dikarya</taxon>
        <taxon>Ascomycota</taxon>
        <taxon>Pezizomycotina</taxon>
        <taxon>Dothideomycetes</taxon>
        <taxon>Dothideomycetidae</taxon>
        <taxon>Myriangiales</taxon>
        <taxon>Elsinoaceae</taxon>
        <taxon>Elsinoe</taxon>
    </lineage>
</organism>
<dbReference type="InterPro" id="IPR029044">
    <property type="entry name" value="Nucleotide-diphossugar_trans"/>
</dbReference>
<dbReference type="EMBL" id="JAESVG020000001">
    <property type="protein sequence ID" value="KAG8631206.1"/>
    <property type="molecule type" value="Genomic_DNA"/>
</dbReference>
<evidence type="ECO:0000256" key="8">
    <source>
        <dbReference type="SAM" id="Phobius"/>
    </source>
</evidence>
<proteinExistence type="predicted"/>
<dbReference type="GO" id="GO:0016020">
    <property type="term" value="C:membrane"/>
    <property type="evidence" value="ECO:0007669"/>
    <property type="project" value="UniProtKB-SubCell"/>
</dbReference>
<evidence type="ECO:0000256" key="2">
    <source>
        <dbReference type="ARBA" id="ARBA00022676"/>
    </source>
</evidence>
<evidence type="ECO:0000256" key="1">
    <source>
        <dbReference type="ARBA" id="ARBA00004370"/>
    </source>
</evidence>
<name>A0A8K0LB82_9PEZI</name>
<dbReference type="PANTHER" id="PTHR47844:SF1">
    <property type="entry name" value="EXOSTOSIN-LIKE 2"/>
    <property type="match status" value="1"/>
</dbReference>
<dbReference type="Gene3D" id="3.90.550.10">
    <property type="entry name" value="Spore Coat Polysaccharide Biosynthesis Protein SpsA, Chain A"/>
    <property type="match status" value="1"/>
</dbReference>
<reference evidence="9" key="1">
    <citation type="submission" date="2021-07" db="EMBL/GenBank/DDBJ databases">
        <title>Elsinoe batatas strain:CRI-CJ2 Genome sequencing and assembly.</title>
        <authorList>
            <person name="Huang L."/>
        </authorList>
    </citation>
    <scope>NUCLEOTIDE SEQUENCE</scope>
    <source>
        <strain evidence="9">CRI-CJ2</strain>
    </source>
</reference>
<evidence type="ECO:0000256" key="4">
    <source>
        <dbReference type="ARBA" id="ARBA00022692"/>
    </source>
</evidence>
<keyword evidence="3" id="KW-0808">Transferase</keyword>
<comment type="caution">
    <text evidence="9">The sequence shown here is derived from an EMBL/GenBank/DDBJ whole genome shotgun (WGS) entry which is preliminary data.</text>
</comment>
<dbReference type="SUPFAM" id="SSF53448">
    <property type="entry name" value="Nucleotide-diphospho-sugar transferases"/>
    <property type="match status" value="1"/>
</dbReference>
<dbReference type="OrthoDB" id="2849215at2759"/>
<feature type="transmembrane region" description="Helical" evidence="8">
    <location>
        <begin position="12"/>
        <end position="35"/>
    </location>
</feature>
<sequence>MSFITPEALYTILFLLVWLFRYFRLLINIAAFFRFEPRFAPTKPRFTPDDVTFLMPTTFSDPGETIKCLKGIQKCRPAAIIIVTSNAKLETVKTAVTDAGIINTVVLGVSKLNKRRQMLVGLEHIKTDITFCVDDDVFYPSVNLPQHLLNCFEDPRVGAAGPRQRARRDAYPSIWNFLGISYLERRNFNTGSTNCIDGGLSTLSGRTQAVRTAILKNKEFYHYFRNDSFLGRKLTVDDDKALTRFIYSRGWKIELNFHEECTIETTFETGFGFIGQCLRWARGHWRGNLIVMAKESYWYKTHTWTLYSTYISQFQTPALLVDGFLFWLLHRATAQANATVKSDAFQLLAFWIFFTKIVKLVPHFLKYPQDVVFIPVSILFSYLHGIINVYALLTTHKTIWGSRGCSVDEDVPEDKYTPDDMPMDALRPQDLRNTNFRIPRGMVTKTELQRSQEMFIYRCNLTKQIFEPSKEY</sequence>
<dbReference type="InterPro" id="IPR052427">
    <property type="entry name" value="Glycosyltrans_GT2/GT47"/>
</dbReference>
<feature type="transmembrane region" description="Helical" evidence="8">
    <location>
        <begin position="347"/>
        <end position="365"/>
    </location>
</feature>
<comment type="subcellular location">
    <subcellularLocation>
        <location evidence="1">Membrane</location>
    </subcellularLocation>
</comment>
<dbReference type="GO" id="GO:0016757">
    <property type="term" value="F:glycosyltransferase activity"/>
    <property type="evidence" value="ECO:0007669"/>
    <property type="project" value="UniProtKB-KW"/>
</dbReference>
<dbReference type="Proteomes" id="UP000809789">
    <property type="component" value="Unassembled WGS sequence"/>
</dbReference>
<evidence type="ECO:0000256" key="7">
    <source>
        <dbReference type="ARBA" id="ARBA00023180"/>
    </source>
</evidence>
<feature type="transmembrane region" description="Helical" evidence="8">
    <location>
        <begin position="371"/>
        <end position="393"/>
    </location>
</feature>
<gene>
    <name evidence="9" type="ORF">KVT40_000346</name>
</gene>
<keyword evidence="5 8" id="KW-1133">Transmembrane helix</keyword>
<keyword evidence="6 8" id="KW-0472">Membrane</keyword>
<dbReference type="Pfam" id="PF13641">
    <property type="entry name" value="Glyco_tranf_2_3"/>
    <property type="match status" value="1"/>
</dbReference>
<keyword evidence="10" id="KW-1185">Reference proteome</keyword>
<keyword evidence="7" id="KW-0325">Glycoprotein</keyword>
<keyword evidence="4 8" id="KW-0812">Transmembrane</keyword>
<evidence type="ECO:0000256" key="5">
    <source>
        <dbReference type="ARBA" id="ARBA00022989"/>
    </source>
</evidence>
<accession>A0A8K0LB82</accession>
<dbReference type="PANTHER" id="PTHR47844">
    <property type="entry name" value="SYNTHASE CPS1, PUTATIVE (AFU_ORTHOLOGUE AFUA_7G02500)-RELATED"/>
    <property type="match status" value="1"/>
</dbReference>
<evidence type="ECO:0000256" key="6">
    <source>
        <dbReference type="ARBA" id="ARBA00023136"/>
    </source>
</evidence>
<keyword evidence="2" id="KW-0328">Glycosyltransferase</keyword>
<protein>
    <submittedName>
        <fullName evidence="9">Uncharacterized protein</fullName>
    </submittedName>
</protein>